<sequence>MGMGRTNRQTTTRMDRQASRQNAAPCLCSCNHYSSRTSWMDMEQESRHTDERAERQGGIFSAWCKNRYAQNEMADAIKPDEDKTGKPILKHYDSMSFETRFTKLNFPLCVQLKSIILQIGQHFDGHIIINIHFFPFRLINCKSHRCLSPRALQSAHSKSFPKSIPFSPGDHSICNRLAKISFLVHAKPAGVFSPKLSRILPQKGAVSSSPAWLKKFEPTVTQKPMAIRRFFIIVIEKYLGKE</sequence>
<keyword evidence="2" id="KW-1185">Reference proteome</keyword>
<dbReference type="Proteomes" id="UP000499080">
    <property type="component" value="Unassembled WGS sequence"/>
</dbReference>
<proteinExistence type="predicted"/>
<evidence type="ECO:0000313" key="2">
    <source>
        <dbReference type="Proteomes" id="UP000499080"/>
    </source>
</evidence>
<protein>
    <submittedName>
        <fullName evidence="1">Uncharacterized protein</fullName>
    </submittedName>
</protein>
<accession>A0A4Y2P267</accession>
<reference evidence="1 2" key="1">
    <citation type="journal article" date="2019" name="Sci. Rep.">
        <title>Orb-weaving spider Araneus ventricosus genome elucidates the spidroin gene catalogue.</title>
        <authorList>
            <person name="Kono N."/>
            <person name="Nakamura H."/>
            <person name="Ohtoshi R."/>
            <person name="Moran D.A.P."/>
            <person name="Shinohara A."/>
            <person name="Yoshida Y."/>
            <person name="Fujiwara M."/>
            <person name="Mori M."/>
            <person name="Tomita M."/>
            <person name="Arakawa K."/>
        </authorList>
    </citation>
    <scope>NUCLEOTIDE SEQUENCE [LARGE SCALE GENOMIC DNA]</scope>
</reference>
<organism evidence="1 2">
    <name type="scientific">Araneus ventricosus</name>
    <name type="common">Orbweaver spider</name>
    <name type="synonym">Epeira ventricosa</name>
    <dbReference type="NCBI Taxonomy" id="182803"/>
    <lineage>
        <taxon>Eukaryota</taxon>
        <taxon>Metazoa</taxon>
        <taxon>Ecdysozoa</taxon>
        <taxon>Arthropoda</taxon>
        <taxon>Chelicerata</taxon>
        <taxon>Arachnida</taxon>
        <taxon>Araneae</taxon>
        <taxon>Araneomorphae</taxon>
        <taxon>Entelegynae</taxon>
        <taxon>Araneoidea</taxon>
        <taxon>Araneidae</taxon>
        <taxon>Araneus</taxon>
    </lineage>
</organism>
<dbReference type="EMBL" id="BGPR01010294">
    <property type="protein sequence ID" value="GBN45391.1"/>
    <property type="molecule type" value="Genomic_DNA"/>
</dbReference>
<gene>
    <name evidence="1" type="ORF">AVEN_237854_1</name>
</gene>
<evidence type="ECO:0000313" key="1">
    <source>
        <dbReference type="EMBL" id="GBN45391.1"/>
    </source>
</evidence>
<dbReference type="AlphaFoldDB" id="A0A4Y2P267"/>
<comment type="caution">
    <text evidence="1">The sequence shown here is derived from an EMBL/GenBank/DDBJ whole genome shotgun (WGS) entry which is preliminary data.</text>
</comment>
<name>A0A4Y2P267_ARAVE</name>